<evidence type="ECO:0000313" key="8">
    <source>
        <dbReference type="Proteomes" id="UP000516018"/>
    </source>
</evidence>
<evidence type="ECO:0000256" key="1">
    <source>
        <dbReference type="ARBA" id="ARBA00004141"/>
    </source>
</evidence>
<dbReference type="KEGG" id="lsx:H8B22_01000"/>
<dbReference type="Pfam" id="PF04610">
    <property type="entry name" value="TrbL"/>
    <property type="match status" value="1"/>
</dbReference>
<accession>A0A7H0FXV6</accession>
<feature type="transmembrane region" description="Helical" evidence="6">
    <location>
        <begin position="220"/>
        <end position="253"/>
    </location>
</feature>
<dbReference type="InterPro" id="IPR007688">
    <property type="entry name" value="Conjugal_tfr_TrbL/VirB6"/>
</dbReference>
<feature type="transmembrane region" description="Helical" evidence="6">
    <location>
        <begin position="85"/>
        <end position="107"/>
    </location>
</feature>
<proteinExistence type="predicted"/>
<evidence type="ECO:0000256" key="6">
    <source>
        <dbReference type="SAM" id="Phobius"/>
    </source>
</evidence>
<dbReference type="GO" id="GO:0030255">
    <property type="term" value="P:protein secretion by the type IV secretion system"/>
    <property type="evidence" value="ECO:0007669"/>
    <property type="project" value="InterPro"/>
</dbReference>
<protein>
    <submittedName>
        <fullName evidence="7">Type IV secretion system protein</fullName>
    </submittedName>
</protein>
<dbReference type="Proteomes" id="UP000516018">
    <property type="component" value="Chromosome"/>
</dbReference>
<name>A0A7H0FXV6_9GAMM</name>
<feature type="transmembrane region" description="Helical" evidence="6">
    <location>
        <begin position="190"/>
        <end position="208"/>
    </location>
</feature>
<comment type="subcellular location">
    <subcellularLocation>
        <location evidence="1">Membrane</location>
        <topology evidence="1">Multi-pass membrane protein</topology>
    </subcellularLocation>
</comment>
<evidence type="ECO:0000256" key="4">
    <source>
        <dbReference type="ARBA" id="ARBA00023136"/>
    </source>
</evidence>
<feature type="region of interest" description="Disordered" evidence="5">
    <location>
        <begin position="311"/>
        <end position="363"/>
    </location>
</feature>
<feature type="transmembrane region" description="Helical" evidence="6">
    <location>
        <begin position="273"/>
        <end position="293"/>
    </location>
</feature>
<reference evidence="7 8" key="1">
    <citation type="submission" date="2020-08" db="EMBL/GenBank/DDBJ databases">
        <title>Lysobacter sp. II4 sp. nov., isolated from soil.</title>
        <authorList>
            <person name="Woo C.Y."/>
            <person name="Kim J."/>
        </authorList>
    </citation>
    <scope>NUCLEOTIDE SEQUENCE [LARGE SCALE GENOMIC DNA]</scope>
    <source>
        <strain evidence="7 8">II4</strain>
    </source>
</reference>
<dbReference type="GO" id="GO:0016020">
    <property type="term" value="C:membrane"/>
    <property type="evidence" value="ECO:0007669"/>
    <property type="project" value="UniProtKB-SubCell"/>
</dbReference>
<gene>
    <name evidence="7" type="ORF">H8B22_01000</name>
</gene>
<dbReference type="EMBL" id="CP060820">
    <property type="protein sequence ID" value="QNP40872.1"/>
    <property type="molecule type" value="Genomic_DNA"/>
</dbReference>
<dbReference type="RefSeq" id="WP_187712310.1">
    <property type="nucleotide sequence ID" value="NZ_CP060820.1"/>
</dbReference>
<keyword evidence="2 6" id="KW-0812">Transmembrane</keyword>
<evidence type="ECO:0000256" key="2">
    <source>
        <dbReference type="ARBA" id="ARBA00022692"/>
    </source>
</evidence>
<evidence type="ECO:0000256" key="3">
    <source>
        <dbReference type="ARBA" id="ARBA00022989"/>
    </source>
</evidence>
<organism evidence="7 8">
    <name type="scientific">Agrilutibacter terrestris</name>
    <dbReference type="NCBI Taxonomy" id="2865112"/>
    <lineage>
        <taxon>Bacteria</taxon>
        <taxon>Pseudomonadati</taxon>
        <taxon>Pseudomonadota</taxon>
        <taxon>Gammaproteobacteria</taxon>
        <taxon>Lysobacterales</taxon>
        <taxon>Lysobacteraceae</taxon>
        <taxon>Agrilutibacter</taxon>
    </lineage>
</organism>
<evidence type="ECO:0000313" key="7">
    <source>
        <dbReference type="EMBL" id="QNP40872.1"/>
    </source>
</evidence>
<feature type="compositionally biased region" description="Polar residues" evidence="5">
    <location>
        <begin position="311"/>
        <end position="327"/>
    </location>
</feature>
<feature type="transmembrane region" description="Helical" evidence="6">
    <location>
        <begin position="47"/>
        <end position="65"/>
    </location>
</feature>
<sequence length="363" mass="38545">MQAVAGAVADLFHFQVADLPNLVFFSEVNDFLDDEIAEFAGNLLQRVARFVGGIALTVVTWWIIYQGYRIVTGQSREPMMALVANSLRAVLIVGIAVGAAAGAGSVYRSTTDGLNTVVRKVVTGDEGEGSYADIDKTLAIMQVALQVIDSVDSGDDVLTDDKKNRALWLAGVGLGGPAIMAATTLLLNKIAMALVIGLGPIFILCLLFDQTKQLFSRWLYYGIGTLFSMAFLTVMVTLAMDMVIAIGMAFWAASWLSGGSSESLTSMAMQQGGLGIVLSMLIISAPPMAAMFFQGMLGQFSGYNAFQGQASPPGTSIPPVSQTQSPPARTDVTDVGSRGDARLSHSANLTQEQKDQVRVGPRQ</sequence>
<feature type="transmembrane region" description="Helical" evidence="6">
    <location>
        <begin position="166"/>
        <end position="184"/>
    </location>
</feature>
<dbReference type="AlphaFoldDB" id="A0A7H0FXV6"/>
<keyword evidence="8" id="KW-1185">Reference proteome</keyword>
<keyword evidence="4 6" id="KW-0472">Membrane</keyword>
<keyword evidence="3 6" id="KW-1133">Transmembrane helix</keyword>
<evidence type="ECO:0000256" key="5">
    <source>
        <dbReference type="SAM" id="MobiDB-lite"/>
    </source>
</evidence>